<name>A0ABS0KZR4_9BACT</name>
<evidence type="ECO:0000313" key="7">
    <source>
        <dbReference type="EMBL" id="MBG8553360.1"/>
    </source>
</evidence>
<keyword evidence="3" id="KW-0408">Iron</keyword>
<dbReference type="EMBL" id="JADWYK010000003">
    <property type="protein sequence ID" value="MBG8553360.1"/>
    <property type="molecule type" value="Genomic_DNA"/>
</dbReference>
<organism evidence="7 8">
    <name type="scientific">Hymenobacter guriensis</name>
    <dbReference type="NCBI Taxonomy" id="2793065"/>
    <lineage>
        <taxon>Bacteria</taxon>
        <taxon>Pseudomonadati</taxon>
        <taxon>Bacteroidota</taxon>
        <taxon>Cytophagia</taxon>
        <taxon>Cytophagales</taxon>
        <taxon>Hymenobacteraceae</taxon>
        <taxon>Hymenobacter</taxon>
    </lineage>
</organism>
<dbReference type="Pfam" id="PF00355">
    <property type="entry name" value="Rieske"/>
    <property type="match status" value="1"/>
</dbReference>
<dbReference type="RefSeq" id="WP_196954376.1">
    <property type="nucleotide sequence ID" value="NZ_JADWYK010000003.1"/>
</dbReference>
<keyword evidence="1" id="KW-0001">2Fe-2S</keyword>
<dbReference type="CDD" id="cd03467">
    <property type="entry name" value="Rieske"/>
    <property type="match status" value="1"/>
</dbReference>
<proteinExistence type="predicted"/>
<evidence type="ECO:0000256" key="4">
    <source>
        <dbReference type="ARBA" id="ARBA00023014"/>
    </source>
</evidence>
<comment type="caution">
    <text evidence="7">The sequence shown here is derived from an EMBL/GenBank/DDBJ whole genome shotgun (WGS) entry which is preliminary data.</text>
</comment>
<evidence type="ECO:0000313" key="8">
    <source>
        <dbReference type="Proteomes" id="UP000601099"/>
    </source>
</evidence>
<evidence type="ECO:0000256" key="3">
    <source>
        <dbReference type="ARBA" id="ARBA00023004"/>
    </source>
</evidence>
<sequence length="148" mass="15234">MERKEFIQLFGLGAVALLSGGCLGGCSSDKEDVKPTPTPTPTPGKTDFTLDLTAAANAPLQDPAVGYVYSADGQVIVARTTAGAYVAVQAPCTHQGATIAFFPDQNMFVCPNHGSAFQPDGTVSNGPAARALAKYTVTQNGNSLRITG</sequence>
<keyword evidence="5" id="KW-1015">Disulfide bond</keyword>
<evidence type="ECO:0000256" key="1">
    <source>
        <dbReference type="ARBA" id="ARBA00022714"/>
    </source>
</evidence>
<dbReference type="SUPFAM" id="SSF50022">
    <property type="entry name" value="ISP domain"/>
    <property type="match status" value="1"/>
</dbReference>
<dbReference type="Proteomes" id="UP000601099">
    <property type="component" value="Unassembled WGS sequence"/>
</dbReference>
<keyword evidence="4" id="KW-0411">Iron-sulfur</keyword>
<accession>A0ABS0KZR4</accession>
<dbReference type="PROSITE" id="PS51257">
    <property type="entry name" value="PROKAR_LIPOPROTEIN"/>
    <property type="match status" value="1"/>
</dbReference>
<reference evidence="7 8" key="1">
    <citation type="submission" date="2020-11" db="EMBL/GenBank/DDBJ databases">
        <title>Hymenobacter sp.</title>
        <authorList>
            <person name="Kim M.K."/>
        </authorList>
    </citation>
    <scope>NUCLEOTIDE SEQUENCE [LARGE SCALE GENOMIC DNA]</scope>
    <source>
        <strain evidence="7 8">BT594</strain>
    </source>
</reference>
<dbReference type="PROSITE" id="PS51296">
    <property type="entry name" value="RIESKE"/>
    <property type="match status" value="1"/>
</dbReference>
<evidence type="ECO:0000256" key="5">
    <source>
        <dbReference type="ARBA" id="ARBA00023157"/>
    </source>
</evidence>
<dbReference type="PANTHER" id="PTHR10134">
    <property type="entry name" value="CYTOCHROME B-C1 COMPLEX SUBUNIT RIESKE, MITOCHONDRIAL"/>
    <property type="match status" value="1"/>
</dbReference>
<dbReference type="InterPro" id="IPR014349">
    <property type="entry name" value="Rieske_Fe-S_prot"/>
</dbReference>
<gene>
    <name evidence="7" type="ORF">I5L79_07370</name>
</gene>
<keyword evidence="8" id="KW-1185">Reference proteome</keyword>
<keyword evidence="2" id="KW-0479">Metal-binding</keyword>
<dbReference type="InterPro" id="IPR036922">
    <property type="entry name" value="Rieske_2Fe-2S_sf"/>
</dbReference>
<dbReference type="InterPro" id="IPR017941">
    <property type="entry name" value="Rieske_2Fe-2S"/>
</dbReference>
<dbReference type="Gene3D" id="2.102.10.10">
    <property type="entry name" value="Rieske [2Fe-2S] iron-sulphur domain"/>
    <property type="match status" value="1"/>
</dbReference>
<evidence type="ECO:0000259" key="6">
    <source>
        <dbReference type="PROSITE" id="PS51296"/>
    </source>
</evidence>
<protein>
    <submittedName>
        <fullName evidence="7">Rieske (2Fe-2S) protein</fullName>
    </submittedName>
</protein>
<evidence type="ECO:0000256" key="2">
    <source>
        <dbReference type="ARBA" id="ARBA00022723"/>
    </source>
</evidence>
<feature type="domain" description="Rieske" evidence="6">
    <location>
        <begin position="52"/>
        <end position="146"/>
    </location>
</feature>